<name>A0A015YR57_BACFG</name>
<evidence type="ECO:0000313" key="3">
    <source>
        <dbReference type="Proteomes" id="UP000022272"/>
    </source>
</evidence>
<dbReference type="PROSITE" id="PS51257">
    <property type="entry name" value="PROKAR_LIPOPROTEIN"/>
    <property type="match status" value="1"/>
</dbReference>
<feature type="non-terminal residue" evidence="2">
    <location>
        <position position="42"/>
    </location>
</feature>
<accession>A0A015YR57</accession>
<feature type="transmembrane region" description="Helical" evidence="1">
    <location>
        <begin position="7"/>
        <end position="27"/>
    </location>
</feature>
<keyword evidence="1" id="KW-0472">Membrane</keyword>
<proteinExistence type="predicted"/>
<organism evidence="2 3">
    <name type="scientific">Bacteroides fragilis str. 2-F-2 #4</name>
    <dbReference type="NCBI Taxonomy" id="1339280"/>
    <lineage>
        <taxon>Bacteria</taxon>
        <taxon>Pseudomonadati</taxon>
        <taxon>Bacteroidota</taxon>
        <taxon>Bacteroidia</taxon>
        <taxon>Bacteroidales</taxon>
        <taxon>Bacteroidaceae</taxon>
        <taxon>Bacteroides</taxon>
    </lineage>
</organism>
<reference evidence="2 3" key="1">
    <citation type="submission" date="2014-02" db="EMBL/GenBank/DDBJ databases">
        <authorList>
            <person name="Sears C."/>
            <person name="Carroll K."/>
            <person name="Sack B.R."/>
            <person name="Qadri F."/>
            <person name="Myers L.L."/>
            <person name="Chung G.-T."/>
            <person name="Escheverria P."/>
            <person name="Fraser C.M."/>
            <person name="Sadzewicz L."/>
            <person name="Shefchek K.A."/>
            <person name="Tallon L."/>
            <person name="Das S.P."/>
            <person name="Daugherty S."/>
            <person name="Mongodin E.F."/>
        </authorList>
    </citation>
    <scope>NUCLEOTIDE SEQUENCE [LARGE SCALE GENOMIC DNA]</scope>
    <source>
        <strain evidence="2 3">2-F-2 #4</strain>
    </source>
</reference>
<evidence type="ECO:0000256" key="1">
    <source>
        <dbReference type="SAM" id="Phobius"/>
    </source>
</evidence>
<gene>
    <name evidence="2" type="ORF">M076_0074</name>
</gene>
<protein>
    <recommendedName>
        <fullName evidence="4">Lipoprotein</fullName>
    </recommendedName>
</protein>
<evidence type="ECO:0008006" key="4">
    <source>
        <dbReference type="Google" id="ProtNLM"/>
    </source>
</evidence>
<dbReference type="EMBL" id="JGDM01000004">
    <property type="protein sequence ID" value="EXZ46703.1"/>
    <property type="molecule type" value="Genomic_DNA"/>
</dbReference>
<keyword evidence="1" id="KW-0812">Transmembrane</keyword>
<keyword evidence="1" id="KW-1133">Transmembrane helix</keyword>
<dbReference type="AlphaFoldDB" id="A0A015YR57"/>
<dbReference type="Proteomes" id="UP000022272">
    <property type="component" value="Unassembled WGS sequence"/>
</dbReference>
<comment type="caution">
    <text evidence="2">The sequence shown here is derived from an EMBL/GenBank/DDBJ whole genome shotgun (WGS) entry which is preliminary data.</text>
</comment>
<sequence length="42" mass="4585">MNTKTKLLYVGFRALSTCCLYAAFLMITSCGDNVVNPDSPEP</sequence>
<evidence type="ECO:0000313" key="2">
    <source>
        <dbReference type="EMBL" id="EXZ46703.1"/>
    </source>
</evidence>